<feature type="domain" description="NAD-dependent epimerase/dehydratase" evidence="1">
    <location>
        <begin position="3"/>
        <end position="223"/>
    </location>
</feature>
<name>A0ABW1DLB4_9DEIO</name>
<dbReference type="SUPFAM" id="SSF51735">
    <property type="entry name" value="NAD(P)-binding Rossmann-fold domains"/>
    <property type="match status" value="1"/>
</dbReference>
<dbReference type="PANTHER" id="PTHR43245:SF13">
    <property type="entry name" value="UDP-D-APIOSE_UDP-D-XYLOSE SYNTHASE 2"/>
    <property type="match status" value="1"/>
</dbReference>
<dbReference type="InterPro" id="IPR050177">
    <property type="entry name" value="Lipid_A_modif_metabolic_enz"/>
</dbReference>
<dbReference type="Gene3D" id="3.40.50.720">
    <property type="entry name" value="NAD(P)-binding Rossmann-like Domain"/>
    <property type="match status" value="1"/>
</dbReference>
<evidence type="ECO:0000313" key="2">
    <source>
        <dbReference type="EMBL" id="MFC5848942.1"/>
    </source>
</evidence>
<comment type="caution">
    <text evidence="2">The sequence shown here is derived from an EMBL/GenBank/DDBJ whole genome shotgun (WGS) entry which is preliminary data.</text>
</comment>
<dbReference type="EMBL" id="JBHSOH010000012">
    <property type="protein sequence ID" value="MFC5848942.1"/>
    <property type="molecule type" value="Genomic_DNA"/>
</dbReference>
<dbReference type="Proteomes" id="UP001595979">
    <property type="component" value="Unassembled WGS sequence"/>
</dbReference>
<dbReference type="Pfam" id="PF01370">
    <property type="entry name" value="Epimerase"/>
    <property type="match status" value="1"/>
</dbReference>
<keyword evidence="3" id="KW-1185">Reference proteome</keyword>
<evidence type="ECO:0000313" key="3">
    <source>
        <dbReference type="Proteomes" id="UP001595979"/>
    </source>
</evidence>
<accession>A0ABW1DLB4</accession>
<gene>
    <name evidence="2" type="ORF">ACFPQ6_11535</name>
</gene>
<protein>
    <submittedName>
        <fullName evidence="2">NAD-dependent epimerase/dehydratase family protein</fullName>
    </submittedName>
</protein>
<dbReference type="PANTHER" id="PTHR43245">
    <property type="entry name" value="BIFUNCTIONAL POLYMYXIN RESISTANCE PROTEIN ARNA"/>
    <property type="match status" value="1"/>
</dbReference>
<sequence>MDILILGGTRFVGRHIVEAFAAVGHRVTVLTRGQTVAALPAGVERLTGDRDAAEAGLAALSGRRWDACVDVSGYQPQQVRASTRALRGQVGRYVFVSTVSVYAEQDRAVVREGDPLLPAFAGEGAEVTPETYGPMKVACEALVQAAFPGAFTVLRPQLVAGPGDYTRRSTYWPGRAARAREGDGPVLAPGDGQDFIQTIDARDHARFAVGVVEGGVSGIFNVAGPRLTWADYLALLGTPEVRWAGGAELEAVGAGWQEFPVYLPRTHAQRGIMNTDAGAALAAGLALTDPAVTAADTLAWSREANLSPLLSPGREAELLTALAAAGRGQSAPRLP</sequence>
<reference evidence="3" key="1">
    <citation type="journal article" date="2019" name="Int. J. Syst. Evol. Microbiol.">
        <title>The Global Catalogue of Microorganisms (GCM) 10K type strain sequencing project: providing services to taxonomists for standard genome sequencing and annotation.</title>
        <authorList>
            <consortium name="The Broad Institute Genomics Platform"/>
            <consortium name="The Broad Institute Genome Sequencing Center for Infectious Disease"/>
            <person name="Wu L."/>
            <person name="Ma J."/>
        </authorList>
    </citation>
    <scope>NUCLEOTIDE SEQUENCE [LARGE SCALE GENOMIC DNA]</scope>
    <source>
        <strain evidence="3">CGMCC 1.15053</strain>
    </source>
</reference>
<dbReference type="RefSeq" id="WP_380049461.1">
    <property type="nucleotide sequence ID" value="NZ_JBHSOH010000012.1"/>
</dbReference>
<evidence type="ECO:0000259" key="1">
    <source>
        <dbReference type="Pfam" id="PF01370"/>
    </source>
</evidence>
<dbReference type="InterPro" id="IPR036291">
    <property type="entry name" value="NAD(P)-bd_dom_sf"/>
</dbReference>
<proteinExistence type="predicted"/>
<dbReference type="InterPro" id="IPR001509">
    <property type="entry name" value="Epimerase_deHydtase"/>
</dbReference>
<organism evidence="2 3">
    <name type="scientific">Deinococcus petrolearius</name>
    <dbReference type="NCBI Taxonomy" id="1751295"/>
    <lineage>
        <taxon>Bacteria</taxon>
        <taxon>Thermotogati</taxon>
        <taxon>Deinococcota</taxon>
        <taxon>Deinococci</taxon>
        <taxon>Deinococcales</taxon>
        <taxon>Deinococcaceae</taxon>
        <taxon>Deinococcus</taxon>
    </lineage>
</organism>